<dbReference type="STRING" id="177439.DP2486"/>
<gene>
    <name evidence="7" type="ordered locus">DP2486</name>
</gene>
<dbReference type="HOGENOM" id="CLU_000604_1_2_7"/>
<protein>
    <submittedName>
        <fullName evidence="7">Probable high-affinity branched-chain amino acid ABC transporter, ATP-binding protein</fullName>
    </submittedName>
</protein>
<dbReference type="PANTHER" id="PTHR43820:SF4">
    <property type="entry name" value="HIGH-AFFINITY BRANCHED-CHAIN AMINO ACID TRANSPORT ATP-BINDING PROTEIN LIVF"/>
    <property type="match status" value="1"/>
</dbReference>
<evidence type="ECO:0000256" key="5">
    <source>
        <dbReference type="ARBA" id="ARBA00022970"/>
    </source>
</evidence>
<dbReference type="KEGG" id="dps:DP2486"/>
<evidence type="ECO:0000313" key="8">
    <source>
        <dbReference type="Proteomes" id="UP000000602"/>
    </source>
</evidence>
<dbReference type="InterPro" id="IPR052156">
    <property type="entry name" value="BCAA_Transport_ATP-bd_LivF"/>
</dbReference>
<dbReference type="InterPro" id="IPR003439">
    <property type="entry name" value="ABC_transporter-like_ATP-bd"/>
</dbReference>
<dbReference type="PANTHER" id="PTHR43820">
    <property type="entry name" value="HIGH-AFFINITY BRANCHED-CHAIN AMINO ACID TRANSPORT ATP-BINDING PROTEIN LIVF"/>
    <property type="match status" value="1"/>
</dbReference>
<keyword evidence="3" id="KW-0547">Nucleotide-binding</keyword>
<sequence length="250" mass="27016">MRHILGVTTMISNEALLNITDLEVSYGNIAAIKGISLQVHRGEIVTILGSNGAGKTTTMRTITQLLRAKSGSIIFDGVELTQLPAHKIVSLGMSHSPEGRRVFGILTVEENLLLGAYSKKKMDPEILGWVYNLFPRLEERRSQLAGTLSGGEQQMLAIGRALMSKPSMLLLDEPSLGIAPILVKAIFAQIKKIAESGVTVLLVEQNAKAALRLANRGYILEVGKIVFSGTSAELLASPKVQEAYLGKKRN</sequence>
<dbReference type="InterPro" id="IPR017871">
    <property type="entry name" value="ABC_transporter-like_CS"/>
</dbReference>
<dbReference type="CDD" id="cd03224">
    <property type="entry name" value="ABC_TM1139_LivF_branched"/>
    <property type="match status" value="1"/>
</dbReference>
<evidence type="ECO:0000259" key="6">
    <source>
        <dbReference type="PROSITE" id="PS50893"/>
    </source>
</evidence>
<evidence type="ECO:0000256" key="3">
    <source>
        <dbReference type="ARBA" id="ARBA00022741"/>
    </source>
</evidence>
<dbReference type="GO" id="GO:0015807">
    <property type="term" value="P:L-amino acid transport"/>
    <property type="evidence" value="ECO:0007669"/>
    <property type="project" value="TreeGrafter"/>
</dbReference>
<dbReference type="Pfam" id="PF00005">
    <property type="entry name" value="ABC_tran"/>
    <property type="match status" value="1"/>
</dbReference>
<dbReference type="PROSITE" id="PS50893">
    <property type="entry name" value="ABC_TRANSPORTER_2"/>
    <property type="match status" value="1"/>
</dbReference>
<comment type="similarity">
    <text evidence="1">Belongs to the ABC transporter superfamily.</text>
</comment>
<dbReference type="SMART" id="SM00382">
    <property type="entry name" value="AAA"/>
    <property type="match status" value="1"/>
</dbReference>
<name>Q6AKB1_DESPS</name>
<dbReference type="InterPro" id="IPR027417">
    <property type="entry name" value="P-loop_NTPase"/>
</dbReference>
<dbReference type="GO" id="GO:0016887">
    <property type="term" value="F:ATP hydrolysis activity"/>
    <property type="evidence" value="ECO:0007669"/>
    <property type="project" value="InterPro"/>
</dbReference>
<evidence type="ECO:0000256" key="4">
    <source>
        <dbReference type="ARBA" id="ARBA00022840"/>
    </source>
</evidence>
<organism evidence="7 8">
    <name type="scientific">Desulfotalea psychrophila (strain LSv54 / DSM 12343)</name>
    <dbReference type="NCBI Taxonomy" id="177439"/>
    <lineage>
        <taxon>Bacteria</taxon>
        <taxon>Pseudomonadati</taxon>
        <taxon>Thermodesulfobacteriota</taxon>
        <taxon>Desulfobulbia</taxon>
        <taxon>Desulfobulbales</taxon>
        <taxon>Desulfocapsaceae</taxon>
        <taxon>Desulfotalea</taxon>
    </lineage>
</organism>
<dbReference type="PIRSF" id="PIRSF039137">
    <property type="entry name" value="ABC_branched_ATPase"/>
    <property type="match status" value="1"/>
</dbReference>
<dbReference type="InterPro" id="IPR003593">
    <property type="entry name" value="AAA+_ATPase"/>
</dbReference>
<evidence type="ECO:0000256" key="2">
    <source>
        <dbReference type="ARBA" id="ARBA00022448"/>
    </source>
</evidence>
<accession>Q6AKB1</accession>
<dbReference type="PROSITE" id="PS00211">
    <property type="entry name" value="ABC_TRANSPORTER_1"/>
    <property type="match status" value="1"/>
</dbReference>
<proteinExistence type="inferred from homology"/>
<evidence type="ECO:0000256" key="1">
    <source>
        <dbReference type="ARBA" id="ARBA00005417"/>
    </source>
</evidence>
<dbReference type="GO" id="GO:0015658">
    <property type="term" value="F:branched-chain amino acid transmembrane transporter activity"/>
    <property type="evidence" value="ECO:0007669"/>
    <property type="project" value="InterPro"/>
</dbReference>
<evidence type="ECO:0000313" key="7">
    <source>
        <dbReference type="EMBL" id="CAG37215.1"/>
    </source>
</evidence>
<keyword evidence="8" id="KW-1185">Reference proteome</keyword>
<dbReference type="SUPFAM" id="SSF52540">
    <property type="entry name" value="P-loop containing nucleoside triphosphate hydrolases"/>
    <property type="match status" value="1"/>
</dbReference>
<keyword evidence="5" id="KW-0029">Amino-acid transport</keyword>
<dbReference type="Gene3D" id="3.40.50.300">
    <property type="entry name" value="P-loop containing nucleotide triphosphate hydrolases"/>
    <property type="match status" value="1"/>
</dbReference>
<dbReference type="eggNOG" id="COG0410">
    <property type="taxonomic scope" value="Bacteria"/>
</dbReference>
<dbReference type="EMBL" id="CR522870">
    <property type="protein sequence ID" value="CAG37215.1"/>
    <property type="molecule type" value="Genomic_DNA"/>
</dbReference>
<reference evidence="8" key="1">
    <citation type="journal article" date="2004" name="Environ. Microbiol.">
        <title>The genome of Desulfotalea psychrophila, a sulfate-reducing bacterium from permanently cold Arctic sediments.</title>
        <authorList>
            <person name="Rabus R."/>
            <person name="Ruepp A."/>
            <person name="Frickey T."/>
            <person name="Rattei T."/>
            <person name="Fartmann B."/>
            <person name="Stark M."/>
            <person name="Bauer M."/>
            <person name="Zibat A."/>
            <person name="Lombardot T."/>
            <person name="Becker I."/>
            <person name="Amann J."/>
            <person name="Gellner K."/>
            <person name="Teeling H."/>
            <person name="Leuschner W.D."/>
            <person name="Gloeckner F.-O."/>
            <person name="Lupas A.N."/>
            <person name="Amann R."/>
            <person name="Klenk H.-P."/>
        </authorList>
    </citation>
    <scope>NUCLEOTIDE SEQUENCE [LARGE SCALE GENOMIC DNA]</scope>
    <source>
        <strain evidence="8">DSM 12343 / LSv54</strain>
    </source>
</reference>
<keyword evidence="2" id="KW-0813">Transport</keyword>
<dbReference type="GO" id="GO:0005524">
    <property type="term" value="F:ATP binding"/>
    <property type="evidence" value="ECO:0007669"/>
    <property type="project" value="UniProtKB-KW"/>
</dbReference>
<keyword evidence="4 7" id="KW-0067">ATP-binding</keyword>
<dbReference type="AlphaFoldDB" id="Q6AKB1"/>
<dbReference type="Proteomes" id="UP000000602">
    <property type="component" value="Chromosome"/>
</dbReference>
<dbReference type="InterPro" id="IPR030660">
    <property type="entry name" value="ABC_branched_ATPase_LivF/BraG"/>
</dbReference>
<feature type="domain" description="ABC transporter" evidence="6">
    <location>
        <begin position="17"/>
        <end position="247"/>
    </location>
</feature>